<evidence type="ECO:0000256" key="4">
    <source>
        <dbReference type="ARBA" id="ARBA00022989"/>
    </source>
</evidence>
<comment type="caution">
    <text evidence="7">The sequence shown here is derived from an EMBL/GenBank/DDBJ whole genome shotgun (WGS) entry which is preliminary data.</text>
</comment>
<evidence type="ECO:0000313" key="7">
    <source>
        <dbReference type="EMBL" id="TID26529.1"/>
    </source>
</evidence>
<gene>
    <name evidence="7" type="ORF">E6O75_ATG01022</name>
</gene>
<reference evidence="7 8" key="1">
    <citation type="submission" date="2019-04" db="EMBL/GenBank/DDBJ databases">
        <title>High contiguity whole genome sequence and gene annotation resource for two Venturia nashicola isolates.</title>
        <authorList>
            <person name="Prokchorchik M."/>
            <person name="Won K."/>
            <person name="Lee Y."/>
            <person name="Choi E.D."/>
            <person name="Segonzac C."/>
            <person name="Sohn K.H."/>
        </authorList>
    </citation>
    <scope>NUCLEOTIDE SEQUENCE [LARGE SCALE GENOMIC DNA]</scope>
    <source>
        <strain evidence="7 8">PRI2</strain>
    </source>
</reference>
<dbReference type="GO" id="GO:0005739">
    <property type="term" value="C:mitochondrion"/>
    <property type="evidence" value="ECO:0007669"/>
    <property type="project" value="TreeGrafter"/>
</dbReference>
<dbReference type="AlphaFoldDB" id="A0A4Z1PU66"/>
<evidence type="ECO:0000256" key="5">
    <source>
        <dbReference type="ARBA" id="ARBA00023136"/>
    </source>
</evidence>
<dbReference type="PANTHER" id="PTHR11266">
    <property type="entry name" value="PEROXISOMAL MEMBRANE PROTEIN 2, PXMP2 MPV17"/>
    <property type="match status" value="1"/>
</dbReference>
<organism evidence="7 8">
    <name type="scientific">Venturia nashicola</name>
    <dbReference type="NCBI Taxonomy" id="86259"/>
    <lineage>
        <taxon>Eukaryota</taxon>
        <taxon>Fungi</taxon>
        <taxon>Dikarya</taxon>
        <taxon>Ascomycota</taxon>
        <taxon>Pezizomycotina</taxon>
        <taxon>Dothideomycetes</taxon>
        <taxon>Pleosporomycetidae</taxon>
        <taxon>Venturiales</taxon>
        <taxon>Venturiaceae</taxon>
        <taxon>Venturia</taxon>
    </lineage>
</organism>
<evidence type="ECO:0000256" key="1">
    <source>
        <dbReference type="ARBA" id="ARBA00004141"/>
    </source>
</evidence>
<proteinExistence type="inferred from homology"/>
<dbReference type="STRING" id="86259.A0A4Z1PU66"/>
<sequence>MLKWYQAKLASRPLLTQSLTTMVLFATGDTLAQQGVERRGLANQDLKRTGRMALYGGAIFGPAATTWFNFLQRRVTIGGNPSSNATILTRVALDQLIFTPANLLCFLTSQAIMEGSSPKAKIESTYGTAITKNWMVWPGVQLVNFKVVPLEHRVLVVNVVSLGWNCYLSYLNSQPGGGPKYEVEGTFAEKVEGTVVGKIDETVKEVLKKTK</sequence>
<evidence type="ECO:0000256" key="2">
    <source>
        <dbReference type="ARBA" id="ARBA00006824"/>
    </source>
</evidence>
<keyword evidence="4" id="KW-1133">Transmembrane helix</keyword>
<evidence type="ECO:0000256" key="6">
    <source>
        <dbReference type="RuleBase" id="RU363053"/>
    </source>
</evidence>
<protein>
    <submittedName>
        <fullName evidence="7">Uncharacterized protein</fullName>
    </submittedName>
</protein>
<evidence type="ECO:0000313" key="8">
    <source>
        <dbReference type="Proteomes" id="UP000298493"/>
    </source>
</evidence>
<keyword evidence="5" id="KW-0472">Membrane</keyword>
<comment type="similarity">
    <text evidence="2 6">Belongs to the peroxisomal membrane protein PXMP2/4 family.</text>
</comment>
<accession>A0A4Z1PU66</accession>
<name>A0A4Z1PU66_9PEZI</name>
<comment type="subcellular location">
    <subcellularLocation>
        <location evidence="1">Membrane</location>
        <topology evidence="1">Multi-pass membrane protein</topology>
    </subcellularLocation>
</comment>
<dbReference type="InterPro" id="IPR007248">
    <property type="entry name" value="Mpv17_PMP22"/>
</dbReference>
<dbReference type="OrthoDB" id="430207at2759"/>
<dbReference type="Proteomes" id="UP000298493">
    <property type="component" value="Unassembled WGS sequence"/>
</dbReference>
<dbReference type="PANTHER" id="PTHR11266:SF17">
    <property type="entry name" value="PROTEIN MPV17"/>
    <property type="match status" value="1"/>
</dbReference>
<dbReference type="GO" id="GO:0016020">
    <property type="term" value="C:membrane"/>
    <property type="evidence" value="ECO:0007669"/>
    <property type="project" value="UniProtKB-SubCell"/>
</dbReference>
<keyword evidence="3" id="KW-0812">Transmembrane</keyword>
<dbReference type="EMBL" id="SNSC02000002">
    <property type="protein sequence ID" value="TID26529.1"/>
    <property type="molecule type" value="Genomic_DNA"/>
</dbReference>
<keyword evidence="8" id="KW-1185">Reference proteome</keyword>
<evidence type="ECO:0000256" key="3">
    <source>
        <dbReference type="ARBA" id="ARBA00022692"/>
    </source>
</evidence>
<dbReference type="Pfam" id="PF04117">
    <property type="entry name" value="Mpv17_PMP22"/>
    <property type="match status" value="1"/>
</dbReference>